<dbReference type="Pfam" id="PF13614">
    <property type="entry name" value="AAA_31"/>
    <property type="match status" value="1"/>
</dbReference>
<evidence type="ECO:0000313" key="2">
    <source>
        <dbReference type="EMBL" id="PRZ34802.1"/>
    </source>
</evidence>
<dbReference type="InterPro" id="IPR025669">
    <property type="entry name" value="AAA_dom"/>
</dbReference>
<organism evidence="2 3">
    <name type="scientific">Antricoccus suffuscus</name>
    <dbReference type="NCBI Taxonomy" id="1629062"/>
    <lineage>
        <taxon>Bacteria</taxon>
        <taxon>Bacillati</taxon>
        <taxon>Actinomycetota</taxon>
        <taxon>Actinomycetes</taxon>
        <taxon>Geodermatophilales</taxon>
        <taxon>Antricoccaceae</taxon>
        <taxon>Antricoccus</taxon>
    </lineage>
</organism>
<evidence type="ECO:0000313" key="3">
    <source>
        <dbReference type="Proteomes" id="UP000237752"/>
    </source>
</evidence>
<feature type="domain" description="AAA" evidence="1">
    <location>
        <begin position="12"/>
        <end position="188"/>
    </location>
</feature>
<comment type="caution">
    <text evidence="2">The sequence shown here is derived from an EMBL/GenBank/DDBJ whole genome shotgun (WGS) entry which is preliminary data.</text>
</comment>
<reference evidence="2 3" key="1">
    <citation type="submission" date="2018-03" db="EMBL/GenBank/DDBJ databases">
        <title>Genomic Encyclopedia of Archaeal and Bacterial Type Strains, Phase II (KMG-II): from individual species to whole genera.</title>
        <authorList>
            <person name="Goeker M."/>
        </authorList>
    </citation>
    <scope>NUCLEOTIDE SEQUENCE [LARGE SCALE GENOMIC DNA]</scope>
    <source>
        <strain evidence="2 3">DSM 100065</strain>
    </source>
</reference>
<protein>
    <submittedName>
        <fullName evidence="2">Cellulose biosynthesis protein BcsQ</fullName>
    </submittedName>
</protein>
<dbReference type="Gene3D" id="3.40.50.300">
    <property type="entry name" value="P-loop containing nucleotide triphosphate hydrolases"/>
    <property type="match status" value="1"/>
</dbReference>
<dbReference type="PANTHER" id="PTHR13696:SF99">
    <property type="entry name" value="COBYRINIC ACID AC-DIAMIDE SYNTHASE"/>
    <property type="match status" value="1"/>
</dbReference>
<accession>A0A2T0ZEL8</accession>
<dbReference type="EMBL" id="PVUE01000023">
    <property type="protein sequence ID" value="PRZ34802.1"/>
    <property type="molecule type" value="Genomic_DNA"/>
</dbReference>
<dbReference type="InterPro" id="IPR050678">
    <property type="entry name" value="DNA_Partitioning_ATPase"/>
</dbReference>
<name>A0A2T0ZEL8_9ACTN</name>
<dbReference type="InterPro" id="IPR027417">
    <property type="entry name" value="P-loop_NTPase"/>
</dbReference>
<evidence type="ECO:0000259" key="1">
    <source>
        <dbReference type="Pfam" id="PF13614"/>
    </source>
</evidence>
<sequence>MSFMALHDELFRVVTVANGKGGVGKSTVAANVAGLAASAQWRVLLVDFDPQANAGHILGYRWRGESDEGQHLVDAIMGRHSLSPPLIEVRPNLDVIPGGEALDSLEDLISGQIKRGQDVQQRFAQALAPIARNYDLIVIDTPPTRPLLLRLALSATRWIVVPTRPGRTSIEGLRALSNEITAVRNTHPDLELLGALLYDVETGATAIRRNAIEDITAVLGGAAPVFGHVIRHALAPVCESEEKGLLIHEIAERVNNAEPYWKALQEGRRPERIAGSAPALAEDFVLLTQEILTTIAKRETETQVTA</sequence>
<dbReference type="AlphaFoldDB" id="A0A2T0ZEL8"/>
<dbReference type="CDD" id="cd02042">
    <property type="entry name" value="ParAB_family"/>
    <property type="match status" value="1"/>
</dbReference>
<dbReference type="SUPFAM" id="SSF52540">
    <property type="entry name" value="P-loop containing nucleoside triphosphate hydrolases"/>
    <property type="match status" value="1"/>
</dbReference>
<keyword evidence="3" id="KW-1185">Reference proteome</keyword>
<gene>
    <name evidence="2" type="ORF">CLV47_12334</name>
</gene>
<proteinExistence type="predicted"/>
<dbReference type="Proteomes" id="UP000237752">
    <property type="component" value="Unassembled WGS sequence"/>
</dbReference>
<dbReference type="PANTHER" id="PTHR13696">
    <property type="entry name" value="P-LOOP CONTAINING NUCLEOSIDE TRIPHOSPHATE HYDROLASE"/>
    <property type="match status" value="1"/>
</dbReference>